<dbReference type="InParanoid" id="A0A0D1YZE2"/>
<feature type="compositionally biased region" description="Acidic residues" evidence="1">
    <location>
        <begin position="49"/>
        <end position="60"/>
    </location>
</feature>
<dbReference type="HOGENOM" id="CLU_1856843_0_0_1"/>
<feature type="compositionally biased region" description="Polar residues" evidence="1">
    <location>
        <begin position="116"/>
        <end position="129"/>
    </location>
</feature>
<sequence>MSLRPGDRLEAAKKEVVRLSGLTTKEYKSSRHGPNRLRSKAREMIEAAQAEEEKEADEFLQEMGSRSHEVPIQKEAVSVEKEKGVERRAMLDEKELQSEEHSERTARKKKIPISIRRQTVQSMGLSSGGQARRRTETR</sequence>
<proteinExistence type="predicted"/>
<protein>
    <submittedName>
        <fullName evidence="2">Uncharacterized protein</fullName>
    </submittedName>
</protein>
<evidence type="ECO:0000313" key="3">
    <source>
        <dbReference type="Proteomes" id="UP000053259"/>
    </source>
</evidence>
<organism evidence="2 3">
    <name type="scientific">Verruconis gallopava</name>
    <dbReference type="NCBI Taxonomy" id="253628"/>
    <lineage>
        <taxon>Eukaryota</taxon>
        <taxon>Fungi</taxon>
        <taxon>Dikarya</taxon>
        <taxon>Ascomycota</taxon>
        <taxon>Pezizomycotina</taxon>
        <taxon>Dothideomycetes</taxon>
        <taxon>Pleosporomycetidae</taxon>
        <taxon>Venturiales</taxon>
        <taxon>Sympoventuriaceae</taxon>
        <taxon>Verruconis</taxon>
    </lineage>
</organism>
<feature type="region of interest" description="Disordered" evidence="1">
    <location>
        <begin position="47"/>
        <end position="138"/>
    </location>
</feature>
<dbReference type="GeneID" id="27311196"/>
<evidence type="ECO:0000256" key="1">
    <source>
        <dbReference type="SAM" id="MobiDB-lite"/>
    </source>
</evidence>
<evidence type="ECO:0000313" key="2">
    <source>
        <dbReference type="EMBL" id="KIW06047.1"/>
    </source>
</evidence>
<dbReference type="AlphaFoldDB" id="A0A0D1YZE2"/>
<dbReference type="VEuPathDB" id="FungiDB:PV09_03223"/>
<reference evidence="2 3" key="1">
    <citation type="submission" date="2015-01" db="EMBL/GenBank/DDBJ databases">
        <title>The Genome Sequence of Ochroconis gallopava CBS43764.</title>
        <authorList>
            <consortium name="The Broad Institute Genomics Platform"/>
            <person name="Cuomo C."/>
            <person name="de Hoog S."/>
            <person name="Gorbushina A."/>
            <person name="Stielow B."/>
            <person name="Teixiera M."/>
            <person name="Abouelleil A."/>
            <person name="Chapman S.B."/>
            <person name="Priest M."/>
            <person name="Young S.K."/>
            <person name="Wortman J."/>
            <person name="Nusbaum C."/>
            <person name="Birren B."/>
        </authorList>
    </citation>
    <scope>NUCLEOTIDE SEQUENCE [LARGE SCALE GENOMIC DNA]</scope>
    <source>
        <strain evidence="2 3">CBS 43764</strain>
    </source>
</reference>
<gene>
    <name evidence="2" type="ORF">PV09_03223</name>
</gene>
<dbReference type="EMBL" id="KN847536">
    <property type="protein sequence ID" value="KIW06047.1"/>
    <property type="molecule type" value="Genomic_DNA"/>
</dbReference>
<feature type="compositionally biased region" description="Basic and acidic residues" evidence="1">
    <location>
        <begin position="65"/>
        <end position="105"/>
    </location>
</feature>
<dbReference type="Proteomes" id="UP000053259">
    <property type="component" value="Unassembled WGS sequence"/>
</dbReference>
<dbReference type="RefSeq" id="XP_016215916.1">
    <property type="nucleotide sequence ID" value="XM_016356393.1"/>
</dbReference>
<keyword evidence="3" id="KW-1185">Reference proteome</keyword>
<name>A0A0D1YZE2_9PEZI</name>
<accession>A0A0D1YZE2</accession>